<keyword evidence="5 10" id="KW-0694">RNA-binding</keyword>
<dbReference type="PROSITE" id="PS00039">
    <property type="entry name" value="DEAD_ATP_HELICASE"/>
    <property type="match status" value="1"/>
</dbReference>
<protein>
    <recommendedName>
        <fullName evidence="10">ATP-dependent RNA helicase</fullName>
        <ecNumber evidence="10">3.6.4.13</ecNumber>
    </recommendedName>
</protein>
<feature type="region of interest" description="Disordered" evidence="11">
    <location>
        <begin position="449"/>
        <end position="481"/>
    </location>
</feature>
<evidence type="ECO:0000313" key="15">
    <source>
        <dbReference type="EMBL" id="KAG9509096.1"/>
    </source>
</evidence>
<dbReference type="GO" id="GO:0004386">
    <property type="term" value="F:helicase activity"/>
    <property type="evidence" value="ECO:0007669"/>
    <property type="project" value="UniProtKB-KW"/>
</dbReference>
<evidence type="ECO:0000313" key="16">
    <source>
        <dbReference type="Proteomes" id="UP000825002"/>
    </source>
</evidence>
<dbReference type="SMART" id="SM01178">
    <property type="entry name" value="DUF4217"/>
    <property type="match status" value="1"/>
</dbReference>
<dbReference type="Gene3D" id="3.40.50.300">
    <property type="entry name" value="P-loop containing nucleotide triphosphate hydrolases"/>
    <property type="match status" value="2"/>
</dbReference>
<dbReference type="CDD" id="cd17942">
    <property type="entry name" value="DEADc_DDX18"/>
    <property type="match status" value="1"/>
</dbReference>
<reference evidence="15 16" key="1">
    <citation type="submission" date="2020-10" db="EMBL/GenBank/DDBJ databases">
        <authorList>
            <person name="Klimov P.B."/>
            <person name="Dyachkov S.M."/>
            <person name="Chetverikov P.E."/>
        </authorList>
    </citation>
    <scope>NUCLEOTIDE SEQUENCE [LARGE SCALE GENOMIC DNA]</scope>
    <source>
        <strain evidence="15">BMOC 18-1129-001#AD2665</strain>
        <tissue evidence="15">Entire mites</tissue>
    </source>
</reference>
<dbReference type="InterPro" id="IPR014001">
    <property type="entry name" value="Helicase_ATP-bd"/>
</dbReference>
<feature type="short sequence motif" description="Q motif" evidence="8">
    <location>
        <begin position="5"/>
        <end position="33"/>
    </location>
</feature>
<evidence type="ECO:0000256" key="11">
    <source>
        <dbReference type="SAM" id="MobiDB-lite"/>
    </source>
</evidence>
<dbReference type="InterPro" id="IPR001650">
    <property type="entry name" value="Helicase_C-like"/>
</dbReference>
<evidence type="ECO:0000256" key="6">
    <source>
        <dbReference type="ARBA" id="ARBA00024357"/>
    </source>
</evidence>
<dbReference type="SUPFAM" id="SSF52540">
    <property type="entry name" value="P-loop containing nucleoside triphosphate hydrolases"/>
    <property type="match status" value="1"/>
</dbReference>
<dbReference type="Pfam" id="PF00270">
    <property type="entry name" value="DEAD"/>
    <property type="match status" value="1"/>
</dbReference>
<dbReference type="EC" id="3.6.4.13" evidence="10"/>
<name>A0ABQ7S6V5_9ACAR</name>
<dbReference type="Pfam" id="PF13959">
    <property type="entry name" value="CTE_SPB4"/>
    <property type="match status" value="1"/>
</dbReference>
<dbReference type="InterPro" id="IPR011545">
    <property type="entry name" value="DEAD/DEAH_box_helicase_dom"/>
</dbReference>
<dbReference type="PANTHER" id="PTHR24031">
    <property type="entry name" value="RNA HELICASE"/>
    <property type="match status" value="1"/>
</dbReference>
<dbReference type="PROSITE" id="PS51195">
    <property type="entry name" value="Q_MOTIF"/>
    <property type="match status" value="1"/>
</dbReference>
<dbReference type="InterPro" id="IPR027417">
    <property type="entry name" value="P-loop_NTPase"/>
</dbReference>
<keyword evidence="3 9" id="KW-0347">Helicase</keyword>
<dbReference type="SMART" id="SM00490">
    <property type="entry name" value="HELICc"/>
    <property type="match status" value="1"/>
</dbReference>
<comment type="caution">
    <text evidence="15">The sequence shown here is derived from an EMBL/GenBank/DDBJ whole genome shotgun (WGS) entry which is preliminary data.</text>
</comment>
<accession>A0ABQ7S6V5</accession>
<evidence type="ECO:0000259" key="13">
    <source>
        <dbReference type="PROSITE" id="PS51194"/>
    </source>
</evidence>
<feature type="domain" description="Helicase ATP-binding" evidence="12">
    <location>
        <begin position="36"/>
        <end position="211"/>
    </location>
</feature>
<evidence type="ECO:0000256" key="10">
    <source>
        <dbReference type="RuleBase" id="RU365068"/>
    </source>
</evidence>
<evidence type="ECO:0000256" key="1">
    <source>
        <dbReference type="ARBA" id="ARBA00022741"/>
    </source>
</evidence>
<evidence type="ECO:0000256" key="4">
    <source>
        <dbReference type="ARBA" id="ARBA00022840"/>
    </source>
</evidence>
<dbReference type="EMBL" id="JAIFTH010000675">
    <property type="protein sequence ID" value="KAG9509096.1"/>
    <property type="molecule type" value="Genomic_DNA"/>
</dbReference>
<evidence type="ECO:0000256" key="3">
    <source>
        <dbReference type="ARBA" id="ARBA00022806"/>
    </source>
</evidence>
<dbReference type="InterPro" id="IPR025313">
    <property type="entry name" value="SPB4-like_CTE"/>
</dbReference>
<evidence type="ECO:0000256" key="5">
    <source>
        <dbReference type="ARBA" id="ARBA00022884"/>
    </source>
</evidence>
<keyword evidence="16" id="KW-1185">Reference proteome</keyword>
<comment type="domain">
    <text evidence="10">The Q motif is unique to and characteristic of the DEAD box family of RNA helicases and controls ATP binding and hydrolysis.</text>
</comment>
<evidence type="ECO:0000256" key="7">
    <source>
        <dbReference type="ARBA" id="ARBA00047984"/>
    </source>
</evidence>
<organism evidence="15 16">
    <name type="scientific">Fragariocoptes setiger</name>
    <dbReference type="NCBI Taxonomy" id="1670756"/>
    <lineage>
        <taxon>Eukaryota</taxon>
        <taxon>Metazoa</taxon>
        <taxon>Ecdysozoa</taxon>
        <taxon>Arthropoda</taxon>
        <taxon>Chelicerata</taxon>
        <taxon>Arachnida</taxon>
        <taxon>Acari</taxon>
        <taxon>Acariformes</taxon>
        <taxon>Trombidiformes</taxon>
        <taxon>Prostigmata</taxon>
        <taxon>Eupodina</taxon>
        <taxon>Eriophyoidea</taxon>
        <taxon>Phytoptidae</taxon>
        <taxon>Fragariocoptes</taxon>
    </lineage>
</organism>
<comment type="catalytic activity">
    <reaction evidence="7 10">
        <text>ATP + H2O = ADP + phosphate + H(+)</text>
        <dbReference type="Rhea" id="RHEA:13065"/>
        <dbReference type="ChEBI" id="CHEBI:15377"/>
        <dbReference type="ChEBI" id="CHEBI:15378"/>
        <dbReference type="ChEBI" id="CHEBI:30616"/>
        <dbReference type="ChEBI" id="CHEBI:43474"/>
        <dbReference type="ChEBI" id="CHEBI:456216"/>
        <dbReference type="EC" id="3.6.4.13"/>
    </reaction>
</comment>
<dbReference type="InterPro" id="IPR014014">
    <property type="entry name" value="RNA_helicase_DEAD_Q_motif"/>
</dbReference>
<keyword evidence="1 9" id="KW-0547">Nucleotide-binding</keyword>
<dbReference type="CDD" id="cd18787">
    <property type="entry name" value="SF2_C_DEAD"/>
    <property type="match status" value="1"/>
</dbReference>
<gene>
    <name evidence="15" type="primary">pit</name>
    <name evidence="15" type="ORF">GZH46_02395</name>
</gene>
<proteinExistence type="inferred from homology"/>
<keyword evidence="2 9" id="KW-0378">Hydrolase</keyword>
<feature type="domain" description="DEAD-box RNA helicase Q" evidence="14">
    <location>
        <begin position="5"/>
        <end position="33"/>
    </location>
</feature>
<evidence type="ECO:0000256" key="2">
    <source>
        <dbReference type="ARBA" id="ARBA00022801"/>
    </source>
</evidence>
<evidence type="ECO:0000259" key="14">
    <source>
        <dbReference type="PROSITE" id="PS51195"/>
    </source>
</evidence>
<dbReference type="PROSITE" id="PS51194">
    <property type="entry name" value="HELICASE_CTER"/>
    <property type="match status" value="1"/>
</dbReference>
<sequence>MEQQLGFDTLNISDKTLRGIKDLGLETMTEIQAKTIPQLLEGHNLVGAAKTGSGKTLAFLIPAVELMRKLKFRPKNGTGVIVISPTRELAMQIYGVLKKLMHYHAQTFSLIIGGVERKEELEKLSKGVNVLVATPGRLLDHLQSTKQFIFKNLQCLIIDEADKLLDIGFEIEMKQILRLLPTTRQTMLFSATLTIKTKNLIASEELALKSEPLYVGIDKYEKEATVKGLEQGYVVVKSENRLLLLYTFLKKNRNKKVMVFFSSCDSVRFHNELFNYIDLAVSGLHGNQKQEKRTSIFSHFCKIESGILLCTDIAARGLDIPKVDWIVQYDPPDDPKEYIHRVGRTARGADATGHALLILRPEEVEFLKYLKRSRIPMQEYELSWSKVANIQAQLEKLVAKNYCLNMSAKNAFRSYIRAYNSHAFKEIFNPRNLDLVAVAKSFGFTVPPPVDLPEAGSRKKKKFKSDSHSNGVNFEKRTRVE</sequence>
<dbReference type="SMART" id="SM00487">
    <property type="entry name" value="DEXDc"/>
    <property type="match status" value="1"/>
</dbReference>
<dbReference type="Pfam" id="PF00271">
    <property type="entry name" value="Helicase_C"/>
    <property type="match status" value="1"/>
</dbReference>
<feature type="non-terminal residue" evidence="15">
    <location>
        <position position="1"/>
    </location>
</feature>
<dbReference type="Proteomes" id="UP000825002">
    <property type="component" value="Unassembled WGS sequence"/>
</dbReference>
<keyword evidence="4 9" id="KW-0067">ATP-binding</keyword>
<comment type="similarity">
    <text evidence="6">Belongs to the DEAD box helicase family. DDX18/HAS1 subfamily.</text>
</comment>
<dbReference type="InterPro" id="IPR044773">
    <property type="entry name" value="DDX18/Has1_DEADc"/>
</dbReference>
<evidence type="ECO:0000256" key="9">
    <source>
        <dbReference type="RuleBase" id="RU000492"/>
    </source>
</evidence>
<feature type="domain" description="Helicase C-terminal" evidence="13">
    <location>
        <begin position="228"/>
        <end position="398"/>
    </location>
</feature>
<comment type="function">
    <text evidence="10">RNA helicase.</text>
</comment>
<dbReference type="InterPro" id="IPR000629">
    <property type="entry name" value="RNA-helicase_DEAD-box_CS"/>
</dbReference>
<evidence type="ECO:0000256" key="8">
    <source>
        <dbReference type="PROSITE-ProRule" id="PRU00552"/>
    </source>
</evidence>
<dbReference type="PROSITE" id="PS51192">
    <property type="entry name" value="HELICASE_ATP_BIND_1"/>
    <property type="match status" value="1"/>
</dbReference>
<evidence type="ECO:0000259" key="12">
    <source>
        <dbReference type="PROSITE" id="PS51192"/>
    </source>
</evidence>